<dbReference type="PIRSF" id="PIRSF001221">
    <property type="entry name" value="Amidase_fungi"/>
    <property type="match status" value="1"/>
</dbReference>
<dbReference type="InterPro" id="IPR036928">
    <property type="entry name" value="AS_sf"/>
</dbReference>
<keyword evidence="1" id="KW-1133">Transmembrane helix</keyword>
<name>A0AAV2TMN7_CALDB</name>
<evidence type="ECO:0000313" key="4">
    <source>
        <dbReference type="Proteomes" id="UP001497525"/>
    </source>
</evidence>
<evidence type="ECO:0000259" key="2">
    <source>
        <dbReference type="Pfam" id="PF01425"/>
    </source>
</evidence>
<accession>A0AAV2TMN7</accession>
<protein>
    <recommendedName>
        <fullName evidence="2">Amidase domain-containing protein</fullName>
    </recommendedName>
</protein>
<feature type="transmembrane region" description="Helical" evidence="1">
    <location>
        <begin position="48"/>
        <end position="69"/>
    </location>
</feature>
<feature type="domain" description="Amidase" evidence="2">
    <location>
        <begin position="128"/>
        <end position="608"/>
    </location>
</feature>
<feature type="transmembrane region" description="Helical" evidence="1">
    <location>
        <begin position="20"/>
        <end position="41"/>
    </location>
</feature>
<dbReference type="GO" id="GO:0017064">
    <property type="term" value="F:fatty acid amide hydrolase activity"/>
    <property type="evidence" value="ECO:0007669"/>
    <property type="project" value="TreeGrafter"/>
</dbReference>
<gene>
    <name evidence="3" type="ORF">CDAUBV1_LOCUS12814</name>
</gene>
<dbReference type="InterPro" id="IPR023631">
    <property type="entry name" value="Amidase_dom"/>
</dbReference>
<dbReference type="InterPro" id="IPR052096">
    <property type="entry name" value="Endocannabinoid_amidase"/>
</dbReference>
<dbReference type="PANTHER" id="PTHR45847">
    <property type="entry name" value="FATTY ACID AMIDE HYDROLASE"/>
    <property type="match status" value="1"/>
</dbReference>
<sequence length="622" mass="69380">MKPVKDVIYTVLDTLSLIYFFDYFTFSLTSICVYNTIGAALHLHQWRLFRWIFTTYIFYRIGLFTWHRYRVQNKLRKKQDDVIEKHGRLNEKLKATEDPKISAETISKMSIADLRELILSKRVSTVDVVDAYQRRALELYRRVPGCISELVFDADVYAILADSALGSEDKSHLTPLHGIPISLQEVFPVRGFDHTMGYTVMTGKPAENDCLFVEALRDAGAIPLLLTNVKQNAFGFKSENPIFGHTAHPTHPGRACISGDGALLLCGGTPLSFGADMIGSPRLCAAFCGLMSFKPTTGRMTQRGLDLPINLPRALGIIPTPIGRTVGSLADAFRTLWTPAMFNKDTTLCALPFDEDKYKSGSKTPMKVGYYTGIEKLMPVSPAVERVMSEVKSHLINLGHEVIEFTLPEPDRAYRLIISLLASTLAPGALRLIYRRGHSDVISDYRQRALHLFYALPTFLKKIVCEWRSSEIRKDYPVSALAVQALACTKSYADLECEADEYMKIFYDKWNDEEIDCLVCPVSPIPAPLEDASFDVVNSVLLFTSLFNLVGCPAGTLSMGRVEKLDIEITSEAGDNVKVNKMFIDQMRGSEGLPIGIQVVGKPWNDEVALGLMKSLASVQKS</sequence>
<keyword evidence="1" id="KW-0472">Membrane</keyword>
<keyword evidence="1" id="KW-0812">Transmembrane</keyword>
<dbReference type="GO" id="GO:0004040">
    <property type="term" value="F:amidase activity"/>
    <property type="evidence" value="ECO:0007669"/>
    <property type="project" value="TreeGrafter"/>
</dbReference>
<dbReference type="AlphaFoldDB" id="A0AAV2TMN7"/>
<dbReference type="Gene3D" id="3.90.1300.10">
    <property type="entry name" value="Amidase signature (AS) domain"/>
    <property type="match status" value="1"/>
</dbReference>
<dbReference type="Pfam" id="PF01425">
    <property type="entry name" value="Amidase"/>
    <property type="match status" value="1"/>
</dbReference>
<dbReference type="EMBL" id="CAXLJL010000489">
    <property type="protein sequence ID" value="CAL5138204.1"/>
    <property type="molecule type" value="Genomic_DNA"/>
</dbReference>
<evidence type="ECO:0000256" key="1">
    <source>
        <dbReference type="SAM" id="Phobius"/>
    </source>
</evidence>
<evidence type="ECO:0000313" key="3">
    <source>
        <dbReference type="EMBL" id="CAL5138204.1"/>
    </source>
</evidence>
<dbReference type="SUPFAM" id="SSF75304">
    <property type="entry name" value="Amidase signature (AS) enzymes"/>
    <property type="match status" value="1"/>
</dbReference>
<dbReference type="Proteomes" id="UP001497525">
    <property type="component" value="Unassembled WGS sequence"/>
</dbReference>
<proteinExistence type="predicted"/>
<organism evidence="3 4">
    <name type="scientific">Calicophoron daubneyi</name>
    <name type="common">Rumen fluke</name>
    <name type="synonym">Paramphistomum daubneyi</name>
    <dbReference type="NCBI Taxonomy" id="300641"/>
    <lineage>
        <taxon>Eukaryota</taxon>
        <taxon>Metazoa</taxon>
        <taxon>Spiralia</taxon>
        <taxon>Lophotrochozoa</taxon>
        <taxon>Platyhelminthes</taxon>
        <taxon>Trematoda</taxon>
        <taxon>Digenea</taxon>
        <taxon>Plagiorchiida</taxon>
        <taxon>Pronocephalata</taxon>
        <taxon>Paramphistomoidea</taxon>
        <taxon>Paramphistomidae</taxon>
        <taxon>Calicophoron</taxon>
    </lineage>
</organism>
<reference evidence="3" key="1">
    <citation type="submission" date="2024-06" db="EMBL/GenBank/DDBJ databases">
        <authorList>
            <person name="Liu X."/>
            <person name="Lenzi L."/>
            <person name="Haldenby T S."/>
            <person name="Uol C."/>
        </authorList>
    </citation>
    <scope>NUCLEOTIDE SEQUENCE</scope>
</reference>
<dbReference type="PANTHER" id="PTHR45847:SF6">
    <property type="entry name" value="FATTY ACID AMIDE HYDROLASE"/>
    <property type="match status" value="1"/>
</dbReference>
<comment type="caution">
    <text evidence="3">The sequence shown here is derived from an EMBL/GenBank/DDBJ whole genome shotgun (WGS) entry which is preliminary data.</text>
</comment>
<dbReference type="GO" id="GO:0009062">
    <property type="term" value="P:fatty acid catabolic process"/>
    <property type="evidence" value="ECO:0007669"/>
    <property type="project" value="TreeGrafter"/>
</dbReference>